<reference evidence="9 10" key="1">
    <citation type="submission" date="2019-04" db="EMBL/GenBank/DDBJ databases">
        <title>Whole genome sequencing of Brevibacillus sp. TGS2-1.</title>
        <authorList>
            <person name="Choi A."/>
        </authorList>
    </citation>
    <scope>NUCLEOTIDE SEQUENCE [LARGE SCALE GENOMIC DNA]</scope>
    <source>
        <strain evidence="9 10">TGS2-1</strain>
    </source>
</reference>
<feature type="domain" description="Nitroreductase" evidence="8">
    <location>
        <begin position="266"/>
        <end position="424"/>
    </location>
</feature>
<dbReference type="EMBL" id="SZNK01000001">
    <property type="protein sequence ID" value="TKI57773.1"/>
    <property type="molecule type" value="Genomic_DNA"/>
</dbReference>
<dbReference type="AlphaFoldDB" id="A0A4V5TL10"/>
<dbReference type="OrthoDB" id="9784036at2"/>
<comment type="similarity">
    <text evidence="2">Belongs to the nitroreductase family.</text>
</comment>
<dbReference type="GO" id="GO:0016787">
    <property type="term" value="F:hydrolase activity"/>
    <property type="evidence" value="ECO:0007669"/>
    <property type="project" value="UniProtKB-KW"/>
</dbReference>
<keyword evidence="6" id="KW-0560">Oxidoreductase</keyword>
<keyword evidence="10" id="KW-1185">Reference proteome</keyword>
<keyword evidence="7" id="KW-0520">NAD</keyword>
<dbReference type="InterPro" id="IPR029479">
    <property type="entry name" value="Nitroreductase"/>
</dbReference>
<evidence type="ECO:0000256" key="4">
    <source>
        <dbReference type="ARBA" id="ARBA00022643"/>
    </source>
</evidence>
<dbReference type="SUPFAM" id="SSF55469">
    <property type="entry name" value="FMN-dependent nitroreductase-like"/>
    <property type="match status" value="1"/>
</dbReference>
<dbReference type="CDD" id="cd02135">
    <property type="entry name" value="YdjA-like"/>
    <property type="match status" value="1"/>
</dbReference>
<dbReference type="PANTHER" id="PTHR48098">
    <property type="entry name" value="ENTEROCHELIN ESTERASE-RELATED"/>
    <property type="match status" value="1"/>
</dbReference>
<dbReference type="InterPro" id="IPR026021">
    <property type="entry name" value="YdjA-like"/>
</dbReference>
<keyword evidence="5" id="KW-0521">NADP</keyword>
<dbReference type="SUPFAM" id="SSF53474">
    <property type="entry name" value="alpha/beta-Hydrolases"/>
    <property type="match status" value="1"/>
</dbReference>
<gene>
    <name evidence="9" type="ORF">E8L90_21365</name>
</gene>
<keyword evidence="3" id="KW-0285">Flavoprotein</keyword>
<dbReference type="Pfam" id="PF00756">
    <property type="entry name" value="Esterase"/>
    <property type="match status" value="1"/>
</dbReference>
<evidence type="ECO:0000259" key="8">
    <source>
        <dbReference type="Pfam" id="PF00881"/>
    </source>
</evidence>
<evidence type="ECO:0000313" key="9">
    <source>
        <dbReference type="EMBL" id="TKI57773.1"/>
    </source>
</evidence>
<comment type="caution">
    <text evidence="9">The sequence shown here is derived from an EMBL/GenBank/DDBJ whole genome shotgun (WGS) entry which is preliminary data.</text>
</comment>
<dbReference type="GO" id="GO:0016491">
    <property type="term" value="F:oxidoreductase activity"/>
    <property type="evidence" value="ECO:0007669"/>
    <property type="project" value="UniProtKB-KW"/>
</dbReference>
<comment type="cofactor">
    <cofactor evidence="1">
        <name>FMN</name>
        <dbReference type="ChEBI" id="CHEBI:58210"/>
    </cofactor>
</comment>
<keyword evidence="9" id="KW-0378">Hydrolase</keyword>
<dbReference type="InterPro" id="IPR050583">
    <property type="entry name" value="Mycobacterial_A85_antigen"/>
</dbReference>
<keyword evidence="4" id="KW-0288">FMN</keyword>
<evidence type="ECO:0000256" key="1">
    <source>
        <dbReference type="ARBA" id="ARBA00001917"/>
    </source>
</evidence>
<evidence type="ECO:0000256" key="7">
    <source>
        <dbReference type="ARBA" id="ARBA00023027"/>
    </source>
</evidence>
<dbReference type="InterPro" id="IPR029058">
    <property type="entry name" value="AB_hydrolase_fold"/>
</dbReference>
<name>A0A4V5TL10_9BACL</name>
<organism evidence="9 10">
    <name type="scientific">Brevibacillus antibioticus</name>
    <dbReference type="NCBI Taxonomy" id="2570228"/>
    <lineage>
        <taxon>Bacteria</taxon>
        <taxon>Bacillati</taxon>
        <taxon>Bacillota</taxon>
        <taxon>Bacilli</taxon>
        <taxon>Bacillales</taxon>
        <taxon>Paenibacillaceae</taxon>
        <taxon>Brevibacillus</taxon>
    </lineage>
</organism>
<proteinExistence type="inferred from homology"/>
<dbReference type="InterPro" id="IPR000415">
    <property type="entry name" value="Nitroreductase-like"/>
</dbReference>
<dbReference type="Pfam" id="PF00881">
    <property type="entry name" value="Nitroreductase"/>
    <property type="match status" value="1"/>
</dbReference>
<accession>A0A4V5TL10</accession>
<evidence type="ECO:0000256" key="6">
    <source>
        <dbReference type="ARBA" id="ARBA00023002"/>
    </source>
</evidence>
<dbReference type="Gene3D" id="3.40.50.1820">
    <property type="entry name" value="alpha/beta hydrolase"/>
    <property type="match status" value="1"/>
</dbReference>
<dbReference type="Proteomes" id="UP000307841">
    <property type="component" value="Unassembled WGS sequence"/>
</dbReference>
<evidence type="ECO:0000256" key="2">
    <source>
        <dbReference type="ARBA" id="ARBA00007118"/>
    </source>
</evidence>
<evidence type="ECO:0000256" key="5">
    <source>
        <dbReference type="ARBA" id="ARBA00022857"/>
    </source>
</evidence>
<dbReference type="Gene3D" id="3.40.109.10">
    <property type="entry name" value="NADH Oxidase"/>
    <property type="match status" value="1"/>
</dbReference>
<evidence type="ECO:0000256" key="3">
    <source>
        <dbReference type="ARBA" id="ARBA00022630"/>
    </source>
</evidence>
<dbReference type="PANTHER" id="PTHR48098:SF3">
    <property type="entry name" value="IRON(III) ENTEROBACTIN ESTERASE"/>
    <property type="match status" value="1"/>
</dbReference>
<sequence>MQIVKGQLLADVSHHRALLVYLPPSYDKSTSRFPVMYVHDGGDLFDPAFSTALDVIEDQFAEGKIPELILVGIQPENRRDDYTPWFSKAISPERNIDFGGQGDEYLSYVANECKAYIDSKYRTDPRPEKTGIIGFSLGGLISMYAAHQYPDVFTKIGSISGSYWYEGMVSFMREKKMYHPGLRIYMDVGSKEGTKKQNVQKQMVPLTKEAHEILIDSGFTADQLVLFMDEGADHLSKYANARFPGALEWLWNEKKEETEMELSKLIRERRSIHRFTDREVDPALVTELMDTAVWAPNYHMTQPWRFIVTYGEGKRRIAEAVRIMKEKREIDPAKKKEVGEKFYNKIMAIPMLMTVIMEESPNLITRQDDFASTSIVIHNFSLLAWEKGIGLTWETYPWIHEPEFREAMGIRPGEKVLGNLHIGYPAAIPGAQPRIPAAERITLVDKA</sequence>
<dbReference type="InterPro" id="IPR000801">
    <property type="entry name" value="Esterase-like"/>
</dbReference>
<protein>
    <submittedName>
        <fullName evidence="9">Alpha/beta hydrolase</fullName>
    </submittedName>
</protein>
<evidence type="ECO:0000313" key="10">
    <source>
        <dbReference type="Proteomes" id="UP000307841"/>
    </source>
</evidence>